<name>A0A369WE57_9GAMM</name>
<dbReference type="InterPro" id="IPR015947">
    <property type="entry name" value="PUA-like_sf"/>
</dbReference>
<evidence type="ECO:0000256" key="2">
    <source>
        <dbReference type="ARBA" id="ARBA00005528"/>
    </source>
</evidence>
<evidence type="ECO:0000256" key="7">
    <source>
        <dbReference type="ARBA" id="ARBA00022603"/>
    </source>
</evidence>
<dbReference type="PIRSF" id="PIRSF015601">
    <property type="entry name" value="MTase_slr0722"/>
    <property type="match status" value="1"/>
</dbReference>
<evidence type="ECO:0000256" key="3">
    <source>
        <dbReference type="ARBA" id="ARBA00012328"/>
    </source>
</evidence>
<dbReference type="Pfam" id="PF04452">
    <property type="entry name" value="Methyltrans_RNA"/>
    <property type="match status" value="1"/>
</dbReference>
<comment type="subcellular location">
    <subcellularLocation>
        <location evidence="1 12">Cytoplasm</location>
    </subcellularLocation>
</comment>
<evidence type="ECO:0000313" key="16">
    <source>
        <dbReference type="Proteomes" id="UP000253769"/>
    </source>
</evidence>
<dbReference type="PANTHER" id="PTHR30027:SF3">
    <property type="entry name" value="16S RRNA (URACIL(1498)-N(3))-METHYLTRANSFERASE"/>
    <property type="match status" value="1"/>
</dbReference>
<keyword evidence="8 12" id="KW-0808">Transferase</keyword>
<sequence length="242" mass="26735">MRSPRVYEPQPLIPGAELSLNDSATQHLGRALRMRPGDSVVLFDGNGNEHRAELLELSKRSVSVRVGEALQRPVESPLKVELGQVLSRGERMDYAIQKATELGVDRIVPLFSQRCEVKLPADRQQKRRQHWQQVAISACEQSGRTRVPEISLPQSLDSWVAQTEAPLKLVLHPDAEMPLGQRQAPDSVALLIGPEGGLEEAEIERARAAGFESLQLGPRVLRTETAPVAALTLLHYLWGDLG</sequence>
<dbReference type="RefSeq" id="WP_114696522.1">
    <property type="nucleotide sequence ID" value="NZ_QQOH01000004.1"/>
</dbReference>
<dbReference type="GO" id="GO:0005737">
    <property type="term" value="C:cytoplasm"/>
    <property type="evidence" value="ECO:0007669"/>
    <property type="project" value="UniProtKB-SubCell"/>
</dbReference>
<dbReference type="CDD" id="cd18084">
    <property type="entry name" value="RsmE-like"/>
    <property type="match status" value="1"/>
</dbReference>
<dbReference type="InterPro" id="IPR046887">
    <property type="entry name" value="RsmE_PUA-like"/>
</dbReference>
<dbReference type="InterPro" id="IPR029028">
    <property type="entry name" value="Alpha/beta_knot_MTases"/>
</dbReference>
<dbReference type="SUPFAM" id="SSF75217">
    <property type="entry name" value="alpha/beta knot"/>
    <property type="match status" value="1"/>
</dbReference>
<comment type="similarity">
    <text evidence="2 12">Belongs to the RNA methyltransferase RsmE family.</text>
</comment>
<dbReference type="EC" id="2.1.1.193" evidence="3 12"/>
<feature type="domain" description="Ribosomal RNA small subunit methyltransferase E PUA-like" evidence="14">
    <location>
        <begin position="20"/>
        <end position="66"/>
    </location>
</feature>
<feature type="domain" description="Ribosomal RNA small subunit methyltransferase E methyltransferase" evidence="13">
    <location>
        <begin position="75"/>
        <end position="234"/>
    </location>
</feature>
<evidence type="ECO:0000313" key="15">
    <source>
        <dbReference type="EMBL" id="RDE18906.1"/>
    </source>
</evidence>
<evidence type="ECO:0000256" key="6">
    <source>
        <dbReference type="ARBA" id="ARBA00022552"/>
    </source>
</evidence>
<proteinExistence type="inferred from homology"/>
<keyword evidence="9 12" id="KW-0949">S-adenosyl-L-methionine</keyword>
<comment type="catalytic activity">
    <reaction evidence="11 12">
        <text>uridine(1498) in 16S rRNA + S-adenosyl-L-methionine = N(3)-methyluridine(1498) in 16S rRNA + S-adenosyl-L-homocysteine + H(+)</text>
        <dbReference type="Rhea" id="RHEA:42920"/>
        <dbReference type="Rhea" id="RHEA-COMP:10283"/>
        <dbReference type="Rhea" id="RHEA-COMP:10284"/>
        <dbReference type="ChEBI" id="CHEBI:15378"/>
        <dbReference type="ChEBI" id="CHEBI:57856"/>
        <dbReference type="ChEBI" id="CHEBI:59789"/>
        <dbReference type="ChEBI" id="CHEBI:65315"/>
        <dbReference type="ChEBI" id="CHEBI:74502"/>
        <dbReference type="EC" id="2.1.1.193"/>
    </reaction>
</comment>
<organism evidence="15 16">
    <name type="scientific">Motiliproteus coralliicola</name>
    <dbReference type="NCBI Taxonomy" id="2283196"/>
    <lineage>
        <taxon>Bacteria</taxon>
        <taxon>Pseudomonadati</taxon>
        <taxon>Pseudomonadota</taxon>
        <taxon>Gammaproteobacteria</taxon>
        <taxon>Oceanospirillales</taxon>
        <taxon>Oceanospirillaceae</taxon>
        <taxon>Motiliproteus</taxon>
    </lineage>
</organism>
<dbReference type="Proteomes" id="UP000253769">
    <property type="component" value="Unassembled WGS sequence"/>
</dbReference>
<comment type="caution">
    <text evidence="15">The sequence shown here is derived from an EMBL/GenBank/DDBJ whole genome shotgun (WGS) entry which is preliminary data.</text>
</comment>
<dbReference type="Gene3D" id="2.40.240.20">
    <property type="entry name" value="Hypothetical PUA domain-like, domain 1"/>
    <property type="match status" value="1"/>
</dbReference>
<evidence type="ECO:0000256" key="5">
    <source>
        <dbReference type="ARBA" id="ARBA00022490"/>
    </source>
</evidence>
<evidence type="ECO:0000256" key="10">
    <source>
        <dbReference type="ARBA" id="ARBA00025699"/>
    </source>
</evidence>
<dbReference type="OrthoDB" id="9815641at2"/>
<dbReference type="InterPro" id="IPR029026">
    <property type="entry name" value="tRNA_m1G_MTases_N"/>
</dbReference>
<dbReference type="Pfam" id="PF20260">
    <property type="entry name" value="PUA_4"/>
    <property type="match status" value="1"/>
</dbReference>
<evidence type="ECO:0000256" key="4">
    <source>
        <dbReference type="ARBA" id="ARBA00013673"/>
    </source>
</evidence>
<dbReference type="InterPro" id="IPR046886">
    <property type="entry name" value="RsmE_MTase_dom"/>
</dbReference>
<evidence type="ECO:0000256" key="11">
    <source>
        <dbReference type="ARBA" id="ARBA00047944"/>
    </source>
</evidence>
<comment type="function">
    <text evidence="10 12">Specifically methylates the N3 position of the uracil ring of uridine 1498 (m3U1498) in 16S rRNA. Acts on the fully assembled 30S ribosomal subunit.</text>
</comment>
<dbReference type="GO" id="GO:0070042">
    <property type="term" value="F:rRNA (uridine-N3-)-methyltransferase activity"/>
    <property type="evidence" value="ECO:0007669"/>
    <property type="project" value="TreeGrafter"/>
</dbReference>
<reference evidence="15 16" key="1">
    <citation type="submission" date="2018-07" db="EMBL/GenBank/DDBJ databases">
        <title>Motiliproteus coralliicola sp. nov., a bacterium isolated from Coral.</title>
        <authorList>
            <person name="Wang G."/>
        </authorList>
    </citation>
    <scope>NUCLEOTIDE SEQUENCE [LARGE SCALE GENOMIC DNA]</scope>
    <source>
        <strain evidence="15 16">C34</strain>
    </source>
</reference>
<dbReference type="GO" id="GO:0070475">
    <property type="term" value="P:rRNA base methylation"/>
    <property type="evidence" value="ECO:0007669"/>
    <property type="project" value="TreeGrafter"/>
</dbReference>
<dbReference type="NCBIfam" id="TIGR00046">
    <property type="entry name" value="RsmE family RNA methyltransferase"/>
    <property type="match status" value="1"/>
</dbReference>
<evidence type="ECO:0000256" key="8">
    <source>
        <dbReference type="ARBA" id="ARBA00022679"/>
    </source>
</evidence>
<evidence type="ECO:0000256" key="1">
    <source>
        <dbReference type="ARBA" id="ARBA00004496"/>
    </source>
</evidence>
<keyword evidence="7 12" id="KW-0489">Methyltransferase</keyword>
<gene>
    <name evidence="15" type="ORF">DV711_14935</name>
</gene>
<dbReference type="NCBIfam" id="NF008692">
    <property type="entry name" value="PRK11713.1-5"/>
    <property type="match status" value="1"/>
</dbReference>
<dbReference type="Gene3D" id="3.40.1280.10">
    <property type="match status" value="1"/>
</dbReference>
<dbReference type="PANTHER" id="PTHR30027">
    <property type="entry name" value="RIBOSOMAL RNA SMALL SUBUNIT METHYLTRANSFERASE E"/>
    <property type="match status" value="1"/>
</dbReference>
<dbReference type="SUPFAM" id="SSF88697">
    <property type="entry name" value="PUA domain-like"/>
    <property type="match status" value="1"/>
</dbReference>
<keyword evidence="6 12" id="KW-0698">rRNA processing</keyword>
<evidence type="ECO:0000256" key="12">
    <source>
        <dbReference type="PIRNR" id="PIRNR015601"/>
    </source>
</evidence>
<keyword evidence="5 12" id="KW-0963">Cytoplasm</keyword>
<dbReference type="EMBL" id="QQOH01000004">
    <property type="protein sequence ID" value="RDE18906.1"/>
    <property type="molecule type" value="Genomic_DNA"/>
</dbReference>
<keyword evidence="16" id="KW-1185">Reference proteome</keyword>
<protein>
    <recommendedName>
        <fullName evidence="4 12">Ribosomal RNA small subunit methyltransferase E</fullName>
        <ecNumber evidence="3 12">2.1.1.193</ecNumber>
    </recommendedName>
</protein>
<dbReference type="AlphaFoldDB" id="A0A369WE57"/>
<dbReference type="InterPro" id="IPR006700">
    <property type="entry name" value="RsmE"/>
</dbReference>
<evidence type="ECO:0000259" key="13">
    <source>
        <dbReference type="Pfam" id="PF04452"/>
    </source>
</evidence>
<accession>A0A369WE57</accession>
<evidence type="ECO:0000256" key="9">
    <source>
        <dbReference type="ARBA" id="ARBA00022691"/>
    </source>
</evidence>
<evidence type="ECO:0000259" key="14">
    <source>
        <dbReference type="Pfam" id="PF20260"/>
    </source>
</evidence>